<feature type="chain" id="PRO_5021863197" evidence="1">
    <location>
        <begin position="20"/>
        <end position="161"/>
    </location>
</feature>
<evidence type="ECO:0000256" key="1">
    <source>
        <dbReference type="SAM" id="SignalP"/>
    </source>
</evidence>
<dbReference type="OrthoDB" id="9926225at2"/>
<keyword evidence="1" id="KW-0732">Signal</keyword>
<dbReference type="EMBL" id="CP036278">
    <property type="protein sequence ID" value="QDU56242.1"/>
    <property type="molecule type" value="Genomic_DNA"/>
</dbReference>
<evidence type="ECO:0000313" key="2">
    <source>
        <dbReference type="EMBL" id="QDU56242.1"/>
    </source>
</evidence>
<reference evidence="2 3" key="1">
    <citation type="submission" date="2019-02" db="EMBL/GenBank/DDBJ databases">
        <title>Deep-cultivation of Planctomycetes and their phenomic and genomic characterization uncovers novel biology.</title>
        <authorList>
            <person name="Wiegand S."/>
            <person name="Jogler M."/>
            <person name="Boedeker C."/>
            <person name="Pinto D."/>
            <person name="Vollmers J."/>
            <person name="Rivas-Marin E."/>
            <person name="Kohn T."/>
            <person name="Peeters S.H."/>
            <person name="Heuer A."/>
            <person name="Rast P."/>
            <person name="Oberbeckmann S."/>
            <person name="Bunk B."/>
            <person name="Jeske O."/>
            <person name="Meyerdierks A."/>
            <person name="Storesund J.E."/>
            <person name="Kallscheuer N."/>
            <person name="Luecker S."/>
            <person name="Lage O.M."/>
            <person name="Pohl T."/>
            <person name="Merkel B.J."/>
            <person name="Hornburger P."/>
            <person name="Mueller R.-W."/>
            <person name="Bruemmer F."/>
            <person name="Labrenz M."/>
            <person name="Spormann A.M."/>
            <person name="Op den Camp H."/>
            <person name="Overmann J."/>
            <person name="Amann R."/>
            <person name="Jetten M.S.M."/>
            <person name="Mascher T."/>
            <person name="Medema M.H."/>
            <person name="Devos D.P."/>
            <person name="Kaster A.-K."/>
            <person name="Ovreas L."/>
            <person name="Rohde M."/>
            <person name="Galperin M.Y."/>
            <person name="Jogler C."/>
        </authorList>
    </citation>
    <scope>NUCLEOTIDE SEQUENCE [LARGE SCALE GENOMIC DNA]</scope>
    <source>
        <strain evidence="2 3">Pan181</strain>
    </source>
</reference>
<name>A0A518AND5_9BACT</name>
<dbReference type="Proteomes" id="UP000315750">
    <property type="component" value="Chromosome"/>
</dbReference>
<keyword evidence="3" id="KW-1185">Reference proteome</keyword>
<dbReference type="RefSeq" id="WP_145247010.1">
    <property type="nucleotide sequence ID" value="NZ_CP036278.1"/>
</dbReference>
<accession>A0A518AND5</accession>
<proteinExistence type="predicted"/>
<dbReference type="KEGG" id="amuc:Pan181_24500"/>
<organism evidence="2 3">
    <name type="scientific">Aeoliella mucimassa</name>
    <dbReference type="NCBI Taxonomy" id="2527972"/>
    <lineage>
        <taxon>Bacteria</taxon>
        <taxon>Pseudomonadati</taxon>
        <taxon>Planctomycetota</taxon>
        <taxon>Planctomycetia</taxon>
        <taxon>Pirellulales</taxon>
        <taxon>Lacipirellulaceae</taxon>
        <taxon>Aeoliella</taxon>
    </lineage>
</organism>
<protein>
    <submittedName>
        <fullName evidence="2">Uncharacterized protein</fullName>
    </submittedName>
</protein>
<feature type="signal peptide" evidence="1">
    <location>
        <begin position="1"/>
        <end position="19"/>
    </location>
</feature>
<evidence type="ECO:0000313" key="3">
    <source>
        <dbReference type="Proteomes" id="UP000315750"/>
    </source>
</evidence>
<gene>
    <name evidence="2" type="ORF">Pan181_24500</name>
</gene>
<sequence length="161" mass="17558" precursor="true">MNLLAFLCAVALSIPPVDSAVSTRGTAEVPLDNVVVPMDVVTVPVATEYTLDGGWQLSWDDQVGQELSGEVKTCEIRLRHVGSKVTGRFSGRVAGTMRNAILEGELIHQSGGYVFLLQQHEPDYVCTYQICWTESQGITDKVGVWTDTKGRSGNFSVLKLQ</sequence>
<dbReference type="AlphaFoldDB" id="A0A518AND5"/>